<sequence>MTTPNYALYCEARDIARSTGVLSIVSISDVDAKTIFLIDALALPNASHPAFKPLFRLLRSEAVTKLVWDGRADAVELRETYGVELRGVLDLQLAEVGSRKPGAERQRLLHCFKTPKGSIKRNPAKYEGIHQVCGMNACLQQRGIKDTKDPAVVALHKTSSNPDMWLQRPLPEMLLRYAAHDLELIAQLYVNFQRAGWINKRNVPQLKAQSERYLRTFRTRAIKDLFDQRGLGPFMPLHVLEKPFAKARCFECVGCKQLLILHWFSTGTREGGRTPKQRTRCTYCKLCVALAKKKSEKFQGKWVAV</sequence>
<dbReference type="EMBL" id="KZ857436">
    <property type="protein sequence ID" value="RDX45588.1"/>
    <property type="molecule type" value="Genomic_DNA"/>
</dbReference>
<accession>A0A371CZ82</accession>
<keyword evidence="2" id="KW-1185">Reference proteome</keyword>
<protein>
    <recommendedName>
        <fullName evidence="3">3'-5' exonuclease domain-containing protein</fullName>
    </recommendedName>
</protein>
<gene>
    <name evidence="1" type="ORF">OH76DRAFT_1486238</name>
</gene>
<dbReference type="AlphaFoldDB" id="A0A371CZ82"/>
<dbReference type="InterPro" id="IPR012337">
    <property type="entry name" value="RNaseH-like_sf"/>
</dbReference>
<dbReference type="OrthoDB" id="26838at2759"/>
<dbReference type="SUPFAM" id="SSF53098">
    <property type="entry name" value="Ribonuclease H-like"/>
    <property type="match status" value="1"/>
</dbReference>
<dbReference type="Proteomes" id="UP000256964">
    <property type="component" value="Unassembled WGS sequence"/>
</dbReference>
<dbReference type="InterPro" id="IPR036397">
    <property type="entry name" value="RNaseH_sf"/>
</dbReference>
<reference evidence="1 2" key="1">
    <citation type="journal article" date="2018" name="Biotechnol. Biofuels">
        <title>Integrative visual omics of the white-rot fungus Polyporus brumalis exposes the biotechnological potential of its oxidative enzymes for delignifying raw plant biomass.</title>
        <authorList>
            <person name="Miyauchi S."/>
            <person name="Rancon A."/>
            <person name="Drula E."/>
            <person name="Hage H."/>
            <person name="Chaduli D."/>
            <person name="Favel A."/>
            <person name="Grisel S."/>
            <person name="Henrissat B."/>
            <person name="Herpoel-Gimbert I."/>
            <person name="Ruiz-Duenas F.J."/>
            <person name="Chevret D."/>
            <person name="Hainaut M."/>
            <person name="Lin J."/>
            <person name="Wang M."/>
            <person name="Pangilinan J."/>
            <person name="Lipzen A."/>
            <person name="Lesage-Meessen L."/>
            <person name="Navarro D."/>
            <person name="Riley R."/>
            <person name="Grigoriev I.V."/>
            <person name="Zhou S."/>
            <person name="Raouche S."/>
            <person name="Rosso M.N."/>
        </authorList>
    </citation>
    <scope>NUCLEOTIDE SEQUENCE [LARGE SCALE GENOMIC DNA]</scope>
    <source>
        <strain evidence="1 2">BRFM 1820</strain>
    </source>
</reference>
<proteinExistence type="predicted"/>
<dbReference type="STRING" id="139420.A0A371CZ82"/>
<evidence type="ECO:0000313" key="2">
    <source>
        <dbReference type="Proteomes" id="UP000256964"/>
    </source>
</evidence>
<evidence type="ECO:0008006" key="3">
    <source>
        <dbReference type="Google" id="ProtNLM"/>
    </source>
</evidence>
<dbReference type="GO" id="GO:0003676">
    <property type="term" value="F:nucleic acid binding"/>
    <property type="evidence" value="ECO:0007669"/>
    <property type="project" value="InterPro"/>
</dbReference>
<dbReference type="PANTHER" id="PTHR43040">
    <property type="entry name" value="RIBONUCLEASE D"/>
    <property type="match status" value="1"/>
</dbReference>
<dbReference type="Gene3D" id="3.30.420.10">
    <property type="entry name" value="Ribonuclease H-like superfamily/Ribonuclease H"/>
    <property type="match status" value="1"/>
</dbReference>
<dbReference type="PANTHER" id="PTHR43040:SF1">
    <property type="entry name" value="RIBONUCLEASE D"/>
    <property type="match status" value="1"/>
</dbReference>
<name>A0A371CZ82_9APHY</name>
<organism evidence="1 2">
    <name type="scientific">Lentinus brumalis</name>
    <dbReference type="NCBI Taxonomy" id="2498619"/>
    <lineage>
        <taxon>Eukaryota</taxon>
        <taxon>Fungi</taxon>
        <taxon>Dikarya</taxon>
        <taxon>Basidiomycota</taxon>
        <taxon>Agaricomycotina</taxon>
        <taxon>Agaricomycetes</taxon>
        <taxon>Polyporales</taxon>
        <taxon>Polyporaceae</taxon>
        <taxon>Lentinus</taxon>
    </lineage>
</organism>
<evidence type="ECO:0000313" key="1">
    <source>
        <dbReference type="EMBL" id="RDX45588.1"/>
    </source>
</evidence>